<dbReference type="Proteomes" id="UP000736328">
    <property type="component" value="Unassembled WGS sequence"/>
</dbReference>
<dbReference type="EMBL" id="JACQXR010000043">
    <property type="protein sequence ID" value="MBI4726308.1"/>
    <property type="molecule type" value="Genomic_DNA"/>
</dbReference>
<gene>
    <name evidence="2" type="ORF">HY768_03630</name>
</gene>
<evidence type="ECO:0000259" key="1">
    <source>
        <dbReference type="Pfam" id="PF13649"/>
    </source>
</evidence>
<evidence type="ECO:0000313" key="3">
    <source>
        <dbReference type="Proteomes" id="UP000736328"/>
    </source>
</evidence>
<keyword evidence="2" id="KW-0489">Methyltransferase</keyword>
<evidence type="ECO:0000313" key="2">
    <source>
        <dbReference type="EMBL" id="MBI4726308.1"/>
    </source>
</evidence>
<dbReference type="InterPro" id="IPR041698">
    <property type="entry name" value="Methyltransf_25"/>
</dbReference>
<dbReference type="CDD" id="cd02440">
    <property type="entry name" value="AdoMet_MTases"/>
    <property type="match status" value="1"/>
</dbReference>
<sequence>MSDLYANPKYYEIAFSFCDITKEVDVFQKCIAQYSKIPVKSVLELGCGNSPHLLELLKRGYRYTGIDLSREMLEFSKSKVSEEMLGKATFLQANMNDHFTWFYLCQNNSRTVISL</sequence>
<reference evidence="2" key="1">
    <citation type="submission" date="2020-07" db="EMBL/GenBank/DDBJ databases">
        <title>Huge and variable diversity of episymbiotic CPR bacteria and DPANN archaea in groundwater ecosystems.</title>
        <authorList>
            <person name="He C.Y."/>
            <person name="Keren R."/>
            <person name="Whittaker M."/>
            <person name="Farag I.F."/>
            <person name="Doudna J."/>
            <person name="Cate J.H.D."/>
            <person name="Banfield J.F."/>
        </authorList>
    </citation>
    <scope>NUCLEOTIDE SEQUENCE</scope>
    <source>
        <strain evidence="2">NC_groundwater_1520_Pr4_B-0.1um_53_5</strain>
    </source>
</reference>
<dbReference type="Gene3D" id="3.40.50.150">
    <property type="entry name" value="Vaccinia Virus protein VP39"/>
    <property type="match status" value="1"/>
</dbReference>
<comment type="caution">
    <text evidence="2">The sequence shown here is derived from an EMBL/GenBank/DDBJ whole genome shotgun (WGS) entry which is preliminary data.</text>
</comment>
<name>A0A933ID67_UNCT6</name>
<dbReference type="GO" id="GO:0008168">
    <property type="term" value="F:methyltransferase activity"/>
    <property type="evidence" value="ECO:0007669"/>
    <property type="project" value="UniProtKB-KW"/>
</dbReference>
<dbReference type="Pfam" id="PF13649">
    <property type="entry name" value="Methyltransf_25"/>
    <property type="match status" value="1"/>
</dbReference>
<protein>
    <submittedName>
        <fullName evidence="2">Class I SAM-dependent methyltransferase</fullName>
    </submittedName>
</protein>
<organism evidence="2 3">
    <name type="scientific">candidate division TA06 bacterium</name>
    <dbReference type="NCBI Taxonomy" id="2250710"/>
    <lineage>
        <taxon>Bacteria</taxon>
        <taxon>Bacteria division TA06</taxon>
    </lineage>
</organism>
<keyword evidence="2" id="KW-0808">Transferase</keyword>
<dbReference type="GO" id="GO:0032259">
    <property type="term" value="P:methylation"/>
    <property type="evidence" value="ECO:0007669"/>
    <property type="project" value="UniProtKB-KW"/>
</dbReference>
<dbReference type="SUPFAM" id="SSF53335">
    <property type="entry name" value="S-adenosyl-L-methionine-dependent methyltransferases"/>
    <property type="match status" value="1"/>
</dbReference>
<feature type="domain" description="Methyltransferase" evidence="1">
    <location>
        <begin position="42"/>
        <end position="97"/>
    </location>
</feature>
<dbReference type="AlphaFoldDB" id="A0A933ID67"/>
<accession>A0A933ID67</accession>
<dbReference type="InterPro" id="IPR029063">
    <property type="entry name" value="SAM-dependent_MTases_sf"/>
</dbReference>
<proteinExistence type="predicted"/>